<keyword evidence="2" id="KW-1185">Reference proteome</keyword>
<dbReference type="EMBL" id="JADZGI010000002">
    <property type="protein sequence ID" value="MBH0114326.1"/>
    <property type="molecule type" value="Genomic_DNA"/>
</dbReference>
<gene>
    <name evidence="1" type="ORF">I5E68_15380</name>
</gene>
<protein>
    <submittedName>
        <fullName evidence="1">Uncharacterized protein</fullName>
    </submittedName>
</protein>
<reference evidence="1" key="1">
    <citation type="submission" date="2020-11" db="EMBL/GenBank/DDBJ databases">
        <title>Novosphingobium aureum sp. nov., a marine bacterium isolated from sediment of a salt flat.</title>
        <authorList>
            <person name="Yoo Y."/>
            <person name="Kim J.-J."/>
        </authorList>
    </citation>
    <scope>NUCLEOTIDE SEQUENCE</scope>
    <source>
        <strain evidence="1">YJ-S2-02</strain>
    </source>
</reference>
<name>A0A931MMN3_9SPHN</name>
<comment type="caution">
    <text evidence="1">The sequence shown here is derived from an EMBL/GenBank/DDBJ whole genome shotgun (WGS) entry which is preliminary data.</text>
</comment>
<accession>A0A931MMN3</accession>
<dbReference type="AlphaFoldDB" id="A0A931MMN3"/>
<dbReference type="Proteomes" id="UP000617634">
    <property type="component" value="Unassembled WGS sequence"/>
</dbReference>
<evidence type="ECO:0000313" key="2">
    <source>
        <dbReference type="Proteomes" id="UP000617634"/>
    </source>
</evidence>
<dbReference type="RefSeq" id="WP_197165532.1">
    <property type="nucleotide sequence ID" value="NZ_JADZGI010000002.1"/>
</dbReference>
<sequence length="149" mass="15312">MPDTLIKLPGGYAVATAIGYADNQDGSFAIVAADRPLPVVVQDGTLPTAPSPPAPLSGASATSELVGPFSPAAGRAVMLLLEGTWQGEITLLRSTDGGATTHGLTLGGEPWGTFTGNVCEPVWEESEAGAQLYLQIELTSGTLDYRLAQ</sequence>
<proteinExistence type="predicted"/>
<organism evidence="1 2">
    <name type="scientific">Novosphingobium aureum</name>
    <dbReference type="NCBI Taxonomy" id="2792964"/>
    <lineage>
        <taxon>Bacteria</taxon>
        <taxon>Pseudomonadati</taxon>
        <taxon>Pseudomonadota</taxon>
        <taxon>Alphaproteobacteria</taxon>
        <taxon>Sphingomonadales</taxon>
        <taxon>Sphingomonadaceae</taxon>
        <taxon>Novosphingobium</taxon>
    </lineage>
</organism>
<evidence type="ECO:0000313" key="1">
    <source>
        <dbReference type="EMBL" id="MBH0114326.1"/>
    </source>
</evidence>